<dbReference type="Pfam" id="PF00359">
    <property type="entry name" value="PTS_EIIA_2"/>
    <property type="match status" value="1"/>
</dbReference>
<accession>A0A6N3A5W0</accession>
<dbReference type="PANTHER" id="PTHR47738:SF3">
    <property type="entry name" value="PHOSPHOTRANSFERASE SYSTEM MANNITOL_FRUCTOSE-SPECIFIC IIA DOMAIN CONTAINING PROTEIN"/>
    <property type="match status" value="1"/>
</dbReference>
<comment type="subunit">
    <text evidence="1">Homodimer or homotrimer. Seems to be a monomer when not phosphorylated.</text>
</comment>
<dbReference type="PROSITE" id="PS51094">
    <property type="entry name" value="PTS_EIIA_TYPE_2"/>
    <property type="match status" value="1"/>
</dbReference>
<organism evidence="3">
    <name type="scientific">Staphylococcus simulans</name>
    <dbReference type="NCBI Taxonomy" id="1286"/>
    <lineage>
        <taxon>Bacteria</taxon>
        <taxon>Bacillati</taxon>
        <taxon>Bacillota</taxon>
        <taxon>Bacilli</taxon>
        <taxon>Bacillales</taxon>
        <taxon>Staphylococcaceae</taxon>
        <taxon>Staphylococcus</taxon>
    </lineage>
</organism>
<protein>
    <submittedName>
        <fullName evidence="3">PTS system galactitol-specific transporter subunit IIA</fullName>
    </submittedName>
</protein>
<dbReference type="InterPro" id="IPR051541">
    <property type="entry name" value="PTS_SugarTrans_NitroReg"/>
</dbReference>
<feature type="domain" description="PTS EIIA type-2" evidence="2">
    <location>
        <begin position="2"/>
        <end position="156"/>
    </location>
</feature>
<reference evidence="3" key="1">
    <citation type="submission" date="2019-11" db="EMBL/GenBank/DDBJ databases">
        <authorList>
            <person name="Feng L."/>
        </authorList>
    </citation>
    <scope>NUCLEOTIDE SEQUENCE</scope>
    <source>
        <strain evidence="3">SsimulansLFYP27</strain>
    </source>
</reference>
<evidence type="ECO:0000256" key="1">
    <source>
        <dbReference type="ARBA" id="ARBA00011798"/>
    </source>
</evidence>
<dbReference type="SUPFAM" id="SSF55804">
    <property type="entry name" value="Phoshotransferase/anion transport protein"/>
    <property type="match status" value="1"/>
</dbReference>
<dbReference type="EMBL" id="CACRUO010000020">
    <property type="protein sequence ID" value="VYT85326.1"/>
    <property type="molecule type" value="Genomic_DNA"/>
</dbReference>
<proteinExistence type="predicted"/>
<evidence type="ECO:0000259" key="2">
    <source>
        <dbReference type="PROSITE" id="PS51094"/>
    </source>
</evidence>
<evidence type="ECO:0000313" key="3">
    <source>
        <dbReference type="EMBL" id="VYT85326.1"/>
    </source>
</evidence>
<dbReference type="PANTHER" id="PTHR47738">
    <property type="entry name" value="PTS SYSTEM FRUCTOSE-LIKE EIIA COMPONENT-RELATED"/>
    <property type="match status" value="1"/>
</dbReference>
<dbReference type="InterPro" id="IPR016152">
    <property type="entry name" value="PTrfase/Anion_transptr"/>
</dbReference>
<gene>
    <name evidence="3" type="ORF">SSLFYP27_00799</name>
</gene>
<name>A0A6N3A5W0_STASI</name>
<dbReference type="Gene3D" id="3.40.930.10">
    <property type="entry name" value="Mannitol-specific EII, Chain A"/>
    <property type="match status" value="1"/>
</dbReference>
<dbReference type="AlphaFoldDB" id="A0A6N3A5W0"/>
<dbReference type="RefSeq" id="WP_107539726.1">
    <property type="nucleotide sequence ID" value="NZ_CACRUO010000020.1"/>
</dbReference>
<sequence>MTQLFSKDSVFVSNADSKEAVLTEVSEALVKAGYVKDNFLEHVLDREKNYPTALSLSNISEAYPNVAVPHTEPEFVNTTKIVPVKLTNPIVFQNMSSPHKDLPVEFLFVILNGTKATQVHLLSDLIVFFEKQDKAELEKFFKLTDTDAIYEYLQANFKK</sequence>
<dbReference type="CDD" id="cd00211">
    <property type="entry name" value="PTS_IIA_fru"/>
    <property type="match status" value="1"/>
</dbReference>
<dbReference type="InterPro" id="IPR002178">
    <property type="entry name" value="PTS_EIIA_type-2_dom"/>
</dbReference>